<dbReference type="AlphaFoldDB" id="A0A1Z3NDG7"/>
<dbReference type="EMBL" id="CP020946">
    <property type="protein sequence ID" value="ASD65519.1"/>
    <property type="molecule type" value="Genomic_DNA"/>
</dbReference>
<dbReference type="OrthoDB" id="5289855at2"/>
<organism evidence="2 3">
    <name type="scientific">Bdellovibrio bacteriovorus</name>
    <dbReference type="NCBI Taxonomy" id="959"/>
    <lineage>
        <taxon>Bacteria</taxon>
        <taxon>Pseudomonadati</taxon>
        <taxon>Bdellovibrionota</taxon>
        <taxon>Bdellovibrionia</taxon>
        <taxon>Bdellovibrionales</taxon>
        <taxon>Pseudobdellovibrionaceae</taxon>
        <taxon>Bdellovibrio</taxon>
    </lineage>
</organism>
<dbReference type="Proteomes" id="UP000197003">
    <property type="component" value="Chromosome"/>
</dbReference>
<evidence type="ECO:0000313" key="2">
    <source>
        <dbReference type="EMBL" id="ASD65519.1"/>
    </source>
</evidence>
<sequence>MGAVFLVGLFFRAIIYYTVRRHESFAREFEKRVNRFIEAEVPGKVENVSFYVLTKKLLERTYYEVFEIRDRMKRRKPDNVMSASDRVFLVRQGCAWLVKDILKQVKFLRWTDDNPKLLNITKATLQHNPCFNKVFGVIPMVGMNDLISILPGLFVVAGILGTFIGIAGGLQELGTMNLQDLENTKNIMDRFLHEISFAMKTSIAGIIFSLMAHVANVILSPERAYVSMIDRFESSLDLLWYRSDNNNFPAHERPFDEHRDAVEALAEDALNKEIGKTAAVVRGA</sequence>
<evidence type="ECO:0008006" key="4">
    <source>
        <dbReference type="Google" id="ProtNLM"/>
    </source>
</evidence>
<proteinExistence type="predicted"/>
<accession>A0A1Z3NDG7</accession>
<keyword evidence="1" id="KW-0472">Membrane</keyword>
<feature type="transmembrane region" description="Helical" evidence="1">
    <location>
        <begin position="197"/>
        <end position="219"/>
    </location>
</feature>
<keyword evidence="1" id="KW-1133">Transmembrane helix</keyword>
<evidence type="ECO:0000313" key="3">
    <source>
        <dbReference type="Proteomes" id="UP000197003"/>
    </source>
</evidence>
<keyword evidence="1" id="KW-0812">Transmembrane</keyword>
<protein>
    <recommendedName>
        <fullName evidence="4">MotA/TolQ/ExbB proton channel domain-containing protein</fullName>
    </recommendedName>
</protein>
<name>A0A1Z3NDG7_BDEBC</name>
<gene>
    <name evidence="2" type="ORF">B9G79_12880</name>
</gene>
<feature type="transmembrane region" description="Helical" evidence="1">
    <location>
        <begin position="149"/>
        <end position="170"/>
    </location>
</feature>
<reference evidence="2 3" key="1">
    <citation type="submission" date="2017-04" db="EMBL/GenBank/DDBJ databases">
        <title>Whole genome sequence of Bdellovibrio bacteriovorus strain SSB218315.</title>
        <authorList>
            <person name="Oyedara O."/>
            <person name="Rodriguez-Perez M.A."/>
        </authorList>
    </citation>
    <scope>NUCLEOTIDE SEQUENCE [LARGE SCALE GENOMIC DNA]</scope>
    <source>
        <strain evidence="2 3">SSB218315</strain>
    </source>
</reference>
<evidence type="ECO:0000256" key="1">
    <source>
        <dbReference type="SAM" id="Phobius"/>
    </source>
</evidence>